<dbReference type="EMBL" id="JBJXBP010000005">
    <property type="protein sequence ID" value="KAL3830197.1"/>
    <property type="molecule type" value="Genomic_DNA"/>
</dbReference>
<keyword evidence="3" id="KW-1185">Reference proteome</keyword>
<name>A0ABD3T1F0_9LAMI</name>
<proteinExistence type="predicted"/>
<comment type="caution">
    <text evidence="2">The sequence shown here is derived from an EMBL/GenBank/DDBJ whole genome shotgun (WGS) entry which is preliminary data.</text>
</comment>
<feature type="transmembrane region" description="Helical" evidence="1">
    <location>
        <begin position="34"/>
        <end position="60"/>
    </location>
</feature>
<evidence type="ECO:0000313" key="3">
    <source>
        <dbReference type="Proteomes" id="UP001634393"/>
    </source>
</evidence>
<evidence type="ECO:0000256" key="1">
    <source>
        <dbReference type="SAM" id="Phobius"/>
    </source>
</evidence>
<evidence type="ECO:0000313" key="2">
    <source>
        <dbReference type="EMBL" id="KAL3830197.1"/>
    </source>
</evidence>
<accession>A0ABD3T1F0</accession>
<reference evidence="2 3" key="1">
    <citation type="submission" date="2024-12" db="EMBL/GenBank/DDBJ databases">
        <title>The unique morphological basis and parallel evolutionary history of personate flowers in Penstemon.</title>
        <authorList>
            <person name="Depatie T.H."/>
            <person name="Wessinger C.A."/>
        </authorList>
    </citation>
    <scope>NUCLEOTIDE SEQUENCE [LARGE SCALE GENOMIC DNA]</scope>
    <source>
        <strain evidence="2">WTNN_2</strain>
        <tissue evidence="2">Leaf</tissue>
    </source>
</reference>
<dbReference type="Proteomes" id="UP001634393">
    <property type="component" value="Unassembled WGS sequence"/>
</dbReference>
<sequence length="69" mass="7595">MDCESYVSLDLEFVIQSFIPEVKKAEQKSSDDGIYTSAGLGIVAGLGFIFVPVKLVLIIIRKMRSVNKS</sequence>
<keyword evidence="1" id="KW-1133">Transmembrane helix</keyword>
<keyword evidence="1" id="KW-0812">Transmembrane</keyword>
<protein>
    <submittedName>
        <fullName evidence="2">Uncharacterized protein</fullName>
    </submittedName>
</protein>
<dbReference type="AlphaFoldDB" id="A0ABD3T1F0"/>
<organism evidence="2 3">
    <name type="scientific">Penstemon smallii</name>
    <dbReference type="NCBI Taxonomy" id="265156"/>
    <lineage>
        <taxon>Eukaryota</taxon>
        <taxon>Viridiplantae</taxon>
        <taxon>Streptophyta</taxon>
        <taxon>Embryophyta</taxon>
        <taxon>Tracheophyta</taxon>
        <taxon>Spermatophyta</taxon>
        <taxon>Magnoliopsida</taxon>
        <taxon>eudicotyledons</taxon>
        <taxon>Gunneridae</taxon>
        <taxon>Pentapetalae</taxon>
        <taxon>asterids</taxon>
        <taxon>lamiids</taxon>
        <taxon>Lamiales</taxon>
        <taxon>Plantaginaceae</taxon>
        <taxon>Cheloneae</taxon>
        <taxon>Penstemon</taxon>
    </lineage>
</organism>
<gene>
    <name evidence="2" type="ORF">ACJIZ3_018999</name>
</gene>
<keyword evidence="1" id="KW-0472">Membrane</keyword>